<dbReference type="Proteomes" id="UP000887563">
    <property type="component" value="Unplaced"/>
</dbReference>
<evidence type="ECO:0000313" key="1">
    <source>
        <dbReference type="Proteomes" id="UP000887563"/>
    </source>
</evidence>
<dbReference type="WBParaSite" id="Minc3s01174g21414">
    <property type="protein sequence ID" value="Minc3s01174g21414"/>
    <property type="gene ID" value="Minc3s01174g21414"/>
</dbReference>
<keyword evidence="1" id="KW-1185">Reference proteome</keyword>
<sequence>MNVLNYVKNNSEEVNIERLLSLPNVKATISSLPNNQSTLIMFLNRHIIQMTINWLCNTQHMEGNFLKIISPDLPMDTDMDTDNIKIPP</sequence>
<protein>
    <submittedName>
        <fullName evidence="2">Uncharacterized protein</fullName>
    </submittedName>
</protein>
<name>A0A914M9T5_MELIC</name>
<proteinExistence type="predicted"/>
<reference evidence="2" key="1">
    <citation type="submission" date="2022-11" db="UniProtKB">
        <authorList>
            <consortium name="WormBaseParasite"/>
        </authorList>
    </citation>
    <scope>IDENTIFICATION</scope>
</reference>
<organism evidence="1 2">
    <name type="scientific">Meloidogyne incognita</name>
    <name type="common">Southern root-knot nematode worm</name>
    <name type="synonym">Oxyuris incognita</name>
    <dbReference type="NCBI Taxonomy" id="6306"/>
    <lineage>
        <taxon>Eukaryota</taxon>
        <taxon>Metazoa</taxon>
        <taxon>Ecdysozoa</taxon>
        <taxon>Nematoda</taxon>
        <taxon>Chromadorea</taxon>
        <taxon>Rhabditida</taxon>
        <taxon>Tylenchina</taxon>
        <taxon>Tylenchomorpha</taxon>
        <taxon>Tylenchoidea</taxon>
        <taxon>Meloidogynidae</taxon>
        <taxon>Meloidogyninae</taxon>
        <taxon>Meloidogyne</taxon>
        <taxon>Meloidogyne incognita group</taxon>
    </lineage>
</organism>
<accession>A0A914M9T5</accession>
<dbReference type="AlphaFoldDB" id="A0A914M9T5"/>
<evidence type="ECO:0000313" key="2">
    <source>
        <dbReference type="WBParaSite" id="Minc3s01174g21414"/>
    </source>
</evidence>